<dbReference type="PIRSF" id="PIRSF038321">
    <property type="entry name" value="PTS_glc_srb_IIC"/>
    <property type="match status" value="1"/>
</dbReference>
<organism evidence="2 3">
    <name type="scientific">Anaerostipes rhamnosivorans</name>
    <dbReference type="NCBI Taxonomy" id="1229621"/>
    <lineage>
        <taxon>Bacteria</taxon>
        <taxon>Bacillati</taxon>
        <taxon>Bacillota</taxon>
        <taxon>Clostridia</taxon>
        <taxon>Lachnospirales</taxon>
        <taxon>Lachnospiraceae</taxon>
        <taxon>Anaerostipes</taxon>
    </lineage>
</organism>
<dbReference type="PANTHER" id="PTHR40399:SF1">
    <property type="entry name" value="PTS SYSTEM GLUCITOL_SORBITOL-SPECIFIC EIIC COMPONENT"/>
    <property type="match status" value="1"/>
</dbReference>
<dbReference type="PROSITE" id="PS51107">
    <property type="entry name" value="PTS_EIIC_TYPE_5"/>
    <property type="match status" value="1"/>
</dbReference>
<keyword evidence="1" id="KW-0472">Membrane</keyword>
<feature type="transmembrane region" description="Helical" evidence="1">
    <location>
        <begin position="141"/>
        <end position="159"/>
    </location>
</feature>
<proteinExistence type="predicted"/>
<accession>A0A4P8I8X5</accession>
<feature type="transmembrane region" description="Helical" evidence="1">
    <location>
        <begin position="69"/>
        <end position="90"/>
    </location>
</feature>
<dbReference type="AlphaFoldDB" id="A0A4P8I8X5"/>
<dbReference type="GO" id="GO:0009401">
    <property type="term" value="P:phosphoenolpyruvate-dependent sugar phosphotransferase system"/>
    <property type="evidence" value="ECO:0007669"/>
    <property type="project" value="InterPro"/>
</dbReference>
<keyword evidence="1" id="KW-1133">Transmembrane helix</keyword>
<evidence type="ECO:0000256" key="1">
    <source>
        <dbReference type="SAM" id="Phobius"/>
    </source>
</evidence>
<dbReference type="RefSeq" id="WP_137327563.1">
    <property type="nucleotide sequence ID" value="NZ_CP040058.1"/>
</dbReference>
<reference evidence="2 3" key="1">
    <citation type="submission" date="2019-05" db="EMBL/GenBank/DDBJ databases">
        <title>Complete genome sequencing of Anaerostipes rhamnosivorans.</title>
        <authorList>
            <person name="Bui T.P.N."/>
            <person name="de Vos W.M."/>
        </authorList>
    </citation>
    <scope>NUCLEOTIDE SEQUENCE [LARGE SCALE GENOMIC DNA]</scope>
    <source>
        <strain evidence="2 3">1y2</strain>
    </source>
</reference>
<sequence length="183" mass="20318">MDAVSSFFEGFIKMFNAGGENLMGLITSILPTLACLMTFVLAIVKLIGEERIEKLALKGSKNVIMRYTILPMISYFVFTNPMNFALGRFLPEKYKGSFFDACCTVVHPMTGLFPHVNSGELFIWLGISSGITKLGLGTTGLAVRFLLIGIVLAFIRGVLTEKIWMIYAKKNDVPFRDSNELTI</sequence>
<dbReference type="EMBL" id="CP040058">
    <property type="protein sequence ID" value="QCP33962.1"/>
    <property type="molecule type" value="Genomic_DNA"/>
</dbReference>
<keyword evidence="3" id="KW-1185">Reference proteome</keyword>
<dbReference type="PANTHER" id="PTHR40399">
    <property type="entry name" value="PTS SYSTEM GLUCITOL/SORBITOL-SPECIFIC EIIC COMPONENT"/>
    <property type="match status" value="1"/>
</dbReference>
<keyword evidence="1" id="KW-0812">Transmembrane</keyword>
<dbReference type="KEGG" id="arf:AR1Y2_0508"/>
<dbReference type="Pfam" id="PF03608">
    <property type="entry name" value="EII-GUT"/>
    <property type="match status" value="1"/>
</dbReference>
<name>A0A4P8I8X5_9FIRM</name>
<dbReference type="OrthoDB" id="9799765at2"/>
<evidence type="ECO:0000313" key="2">
    <source>
        <dbReference type="EMBL" id="QCP33962.1"/>
    </source>
</evidence>
<gene>
    <name evidence="2" type="ORF">AR1Y2_0508</name>
</gene>
<protein>
    <submittedName>
        <fullName evidence="2">PTS system, glucitol/sorbitol-specific IIC component</fullName>
    </submittedName>
</protein>
<dbReference type="NCBIfam" id="TIGR00821">
    <property type="entry name" value="EII-GUT"/>
    <property type="match status" value="1"/>
</dbReference>
<feature type="transmembrane region" description="Helical" evidence="1">
    <location>
        <begin position="22"/>
        <end position="48"/>
    </location>
</feature>
<evidence type="ECO:0000313" key="3">
    <source>
        <dbReference type="Proteomes" id="UP000298653"/>
    </source>
</evidence>
<dbReference type="GO" id="GO:0016020">
    <property type="term" value="C:membrane"/>
    <property type="evidence" value="ECO:0007669"/>
    <property type="project" value="InterPro"/>
</dbReference>
<dbReference type="InterPro" id="IPR004699">
    <property type="entry name" value="PTS_IID_sorb"/>
</dbReference>
<dbReference type="Proteomes" id="UP000298653">
    <property type="component" value="Chromosome"/>
</dbReference>